<keyword evidence="1" id="KW-0732">Signal</keyword>
<comment type="caution">
    <text evidence="2">The sequence shown here is derived from an EMBL/GenBank/DDBJ whole genome shotgun (WGS) entry which is preliminary data.</text>
</comment>
<protein>
    <submittedName>
        <fullName evidence="2">Uncharacterized protein</fullName>
    </submittedName>
</protein>
<organism evidence="2 3">
    <name type="scientific">Psychroflexus maritimus</name>
    <dbReference type="NCBI Taxonomy" id="2714865"/>
    <lineage>
        <taxon>Bacteria</taxon>
        <taxon>Pseudomonadati</taxon>
        <taxon>Bacteroidota</taxon>
        <taxon>Flavobacteriia</taxon>
        <taxon>Flavobacteriales</taxon>
        <taxon>Flavobacteriaceae</taxon>
        <taxon>Psychroflexus</taxon>
    </lineage>
</organism>
<evidence type="ECO:0000313" key="2">
    <source>
        <dbReference type="EMBL" id="NGZ90699.1"/>
    </source>
</evidence>
<feature type="signal peptide" evidence="1">
    <location>
        <begin position="1"/>
        <end position="17"/>
    </location>
</feature>
<reference evidence="2" key="1">
    <citation type="submission" date="2020-03" db="EMBL/GenBank/DDBJ databases">
        <title>Psychroflexus Maritimus sp. nov., isolate from marine sediment.</title>
        <authorList>
            <person name="Zhong Y.-L."/>
        </authorList>
    </citation>
    <scope>NUCLEOTIDE SEQUENCE</scope>
    <source>
        <strain evidence="2">C1</strain>
    </source>
</reference>
<dbReference type="PROSITE" id="PS51257">
    <property type="entry name" value="PROKAR_LIPOPROTEIN"/>
    <property type="match status" value="1"/>
</dbReference>
<gene>
    <name evidence="2" type="ORF">G7034_10595</name>
</gene>
<dbReference type="AlphaFoldDB" id="A0A967AE96"/>
<name>A0A967AE96_9FLAO</name>
<dbReference type="Proteomes" id="UP000643701">
    <property type="component" value="Unassembled WGS sequence"/>
</dbReference>
<evidence type="ECO:0000256" key="1">
    <source>
        <dbReference type="SAM" id="SignalP"/>
    </source>
</evidence>
<accession>A0A967AE96</accession>
<proteinExistence type="predicted"/>
<evidence type="ECO:0000313" key="3">
    <source>
        <dbReference type="Proteomes" id="UP000643701"/>
    </source>
</evidence>
<dbReference type="RefSeq" id="WP_166400932.1">
    <property type="nucleotide sequence ID" value="NZ_JAANAS010000094.1"/>
</dbReference>
<keyword evidence="3" id="KW-1185">Reference proteome</keyword>
<feature type="chain" id="PRO_5037845264" evidence="1">
    <location>
        <begin position="18"/>
        <end position="286"/>
    </location>
</feature>
<dbReference type="EMBL" id="JAANAS010000094">
    <property type="protein sequence ID" value="NGZ90699.1"/>
    <property type="molecule type" value="Genomic_DNA"/>
</dbReference>
<sequence>MKKVFYLLSMFSFLFFAACSSDDDNGSDNPDNGGEDGFTEISLEASANEIEIGESITFTVIADEGEDVTAMASIDVDGNVLESNTFVAEEVGNFEATAVLDELTSNSVGFVVNETEEEEEEEEEEENSLLIENGISQFVYLGDFDLEGQMVGQWAVVTANVDENDELVSLSQLNFITEPGNSLNEFSTIFGSILVLVENEGQALFDATQDTQDTPDEQPEDLNFDLSSMDFETGLTTYTISATLPNNVSFEATHDDVFDFIDQTEEDGGADRPAVTIDKKSIKSAY</sequence>